<feature type="compositionally biased region" description="Basic residues" evidence="1">
    <location>
        <begin position="49"/>
        <end position="59"/>
    </location>
</feature>
<gene>
    <name evidence="2" type="ORF">ENW73_06960</name>
</gene>
<name>A0A7C6A9W2_UNCW3</name>
<sequence>MRRGILFLIILAVLVIFAWQVVLKPKPAPKSTKKKTKADTTETKEVKKTKGRRVGKLKRQTAEERKAEKKRLRAERKRLREELRRRKREERLARKGIRKKGRGKSTRKGVSAYVLQAIIWFDVGPSYAMIDGRRYEVGDVVSGRRIVAINQDQIVIDYRGQQSVVRMGESLLPKSYLGTERRRRS</sequence>
<protein>
    <submittedName>
        <fullName evidence="2">Uncharacterized protein</fullName>
    </submittedName>
</protein>
<proteinExistence type="predicted"/>
<dbReference type="AlphaFoldDB" id="A0A7C6A9W2"/>
<feature type="compositionally biased region" description="Basic and acidic residues" evidence="1">
    <location>
        <begin position="37"/>
        <end position="48"/>
    </location>
</feature>
<feature type="region of interest" description="Disordered" evidence="1">
    <location>
        <begin position="27"/>
        <end position="80"/>
    </location>
</feature>
<evidence type="ECO:0000256" key="1">
    <source>
        <dbReference type="SAM" id="MobiDB-lite"/>
    </source>
</evidence>
<comment type="caution">
    <text evidence="2">The sequence shown here is derived from an EMBL/GenBank/DDBJ whole genome shotgun (WGS) entry which is preliminary data.</text>
</comment>
<reference evidence="2" key="1">
    <citation type="journal article" date="2020" name="mSystems">
        <title>Genome- and Community-Level Interaction Insights into Carbon Utilization and Element Cycling Functions of Hydrothermarchaeota in Hydrothermal Sediment.</title>
        <authorList>
            <person name="Zhou Z."/>
            <person name="Liu Y."/>
            <person name="Xu W."/>
            <person name="Pan J."/>
            <person name="Luo Z.H."/>
            <person name="Li M."/>
        </authorList>
    </citation>
    <scope>NUCLEOTIDE SEQUENCE [LARGE SCALE GENOMIC DNA]</scope>
    <source>
        <strain evidence="2">SpSt-876</strain>
    </source>
</reference>
<dbReference type="EMBL" id="DTLI01000166">
    <property type="protein sequence ID" value="HHS52587.1"/>
    <property type="molecule type" value="Genomic_DNA"/>
</dbReference>
<evidence type="ECO:0000313" key="2">
    <source>
        <dbReference type="EMBL" id="HHS52587.1"/>
    </source>
</evidence>
<feature type="compositionally biased region" description="Basic residues" evidence="1">
    <location>
        <begin position="68"/>
        <end position="77"/>
    </location>
</feature>
<organism evidence="2">
    <name type="scientific">candidate division WOR-3 bacterium</name>
    <dbReference type="NCBI Taxonomy" id="2052148"/>
    <lineage>
        <taxon>Bacteria</taxon>
        <taxon>Bacteria division WOR-3</taxon>
    </lineage>
</organism>
<accession>A0A7C6A9W2</accession>